<evidence type="ECO:0000256" key="1">
    <source>
        <dbReference type="SAM" id="Phobius"/>
    </source>
</evidence>
<evidence type="ECO:0008006" key="4">
    <source>
        <dbReference type="Google" id="ProtNLM"/>
    </source>
</evidence>
<keyword evidence="1" id="KW-0812">Transmembrane</keyword>
<dbReference type="EMBL" id="LSLI01000247">
    <property type="protein sequence ID" value="KXS30460.1"/>
    <property type="molecule type" value="Genomic_DNA"/>
</dbReference>
<dbReference type="AlphaFoldDB" id="A0A139BNA4"/>
<proteinExistence type="predicted"/>
<evidence type="ECO:0000313" key="3">
    <source>
        <dbReference type="Proteomes" id="UP000070578"/>
    </source>
</evidence>
<reference evidence="2 3" key="1">
    <citation type="submission" date="2016-02" db="EMBL/GenBank/DDBJ databases">
        <authorList>
            <person name="Wen L."/>
            <person name="He K."/>
            <person name="Yang H."/>
        </authorList>
    </citation>
    <scope>NUCLEOTIDE SEQUENCE [LARGE SCALE GENOMIC DNA]</scope>
    <source>
        <strain evidence="2">ShG14-8</strain>
    </source>
</reference>
<sequence>MKQGYIPRTLDQQEKFLLWDMDQFIIAVVVMGTGLTAGFLIGGIIVGSLVAWQYGRFKSGKHQKFAVHAMYWWLPSDLFVKTQITPPSDKRYFLG</sequence>
<dbReference type="Pfam" id="PF07178">
    <property type="entry name" value="TraL"/>
    <property type="match status" value="1"/>
</dbReference>
<accession>A0A139BNA4</accession>
<keyword evidence="1" id="KW-0472">Membrane</keyword>
<comment type="caution">
    <text evidence="2">The sequence shown here is derived from an EMBL/GenBank/DDBJ whole genome shotgun (WGS) entry which is preliminary data.</text>
</comment>
<reference evidence="2 3" key="2">
    <citation type="submission" date="2016-03" db="EMBL/GenBank/DDBJ databases">
        <title>New uncultured bacterium of the family Gallionellaceae from acid mine drainage: description and reconstruction of genome based on metagenomic analysis of microbial community.</title>
        <authorList>
            <person name="Kadnikov V."/>
            <person name="Ivasenko D."/>
            <person name="Beletsky A."/>
            <person name="Mardanov A."/>
            <person name="Danilova E."/>
            <person name="Pimenov N."/>
            <person name="Karnachuk O."/>
            <person name="Ravin N."/>
        </authorList>
    </citation>
    <scope>NUCLEOTIDE SEQUENCE [LARGE SCALE GENOMIC DNA]</scope>
    <source>
        <strain evidence="2">ShG14-8</strain>
    </source>
</reference>
<keyword evidence="1" id="KW-1133">Transmembrane helix</keyword>
<dbReference type="GO" id="GO:0019867">
    <property type="term" value="C:outer membrane"/>
    <property type="evidence" value="ECO:0007669"/>
    <property type="project" value="InterPro"/>
</dbReference>
<dbReference type="NCBIfam" id="TIGR02762">
    <property type="entry name" value="TraL_TIGR"/>
    <property type="match status" value="1"/>
</dbReference>
<dbReference type="Proteomes" id="UP000070578">
    <property type="component" value="Unassembled WGS sequence"/>
</dbReference>
<evidence type="ECO:0000313" key="2">
    <source>
        <dbReference type="EMBL" id="KXS30460.1"/>
    </source>
</evidence>
<gene>
    <name evidence="2" type="ORF">AWT59_3417</name>
</gene>
<name>A0A139BNA4_9PROT</name>
<dbReference type="InterPro" id="IPR009838">
    <property type="entry name" value="T4SS_TraL"/>
</dbReference>
<organism evidence="2 3">
    <name type="scientific">Candidatus Gallionella acididurans</name>
    <dbReference type="NCBI Taxonomy" id="1796491"/>
    <lineage>
        <taxon>Bacteria</taxon>
        <taxon>Pseudomonadati</taxon>
        <taxon>Pseudomonadota</taxon>
        <taxon>Betaproteobacteria</taxon>
        <taxon>Nitrosomonadales</taxon>
        <taxon>Gallionellaceae</taxon>
        <taxon>Gallionella</taxon>
    </lineage>
</organism>
<feature type="transmembrane region" description="Helical" evidence="1">
    <location>
        <begin position="24"/>
        <end position="52"/>
    </location>
</feature>
<protein>
    <recommendedName>
        <fullName evidence="4">Type IV conjugative transfer system protein TraL</fullName>
    </recommendedName>
</protein>